<proteinExistence type="predicted"/>
<evidence type="ECO:0000256" key="2">
    <source>
        <dbReference type="ARBA" id="ARBA00022692"/>
    </source>
</evidence>
<dbReference type="PROSITE" id="PS50850">
    <property type="entry name" value="MFS"/>
    <property type="match status" value="1"/>
</dbReference>
<feature type="transmembrane region" description="Helical" evidence="5">
    <location>
        <begin position="20"/>
        <end position="37"/>
    </location>
</feature>
<evidence type="ECO:0000313" key="7">
    <source>
        <dbReference type="Ensembl" id="ENSOANP00000046941.1"/>
    </source>
</evidence>
<reference evidence="7" key="2">
    <citation type="submission" date="2025-09" db="UniProtKB">
        <authorList>
            <consortium name="Ensembl"/>
        </authorList>
    </citation>
    <scope>IDENTIFICATION</scope>
    <source>
        <strain evidence="7">Glennie</strain>
    </source>
</reference>
<evidence type="ECO:0000256" key="5">
    <source>
        <dbReference type="SAM" id="Phobius"/>
    </source>
</evidence>
<reference evidence="7" key="1">
    <citation type="submission" date="2025-08" db="UniProtKB">
        <authorList>
            <consortium name="Ensembl"/>
        </authorList>
    </citation>
    <scope>IDENTIFICATION</scope>
    <source>
        <strain evidence="7">Glennie</strain>
    </source>
</reference>
<evidence type="ECO:0000259" key="6">
    <source>
        <dbReference type="PROSITE" id="PS50850"/>
    </source>
</evidence>
<dbReference type="GO" id="GO:0022857">
    <property type="term" value="F:transmembrane transporter activity"/>
    <property type="evidence" value="ECO:0007669"/>
    <property type="project" value="InterPro"/>
</dbReference>
<dbReference type="InterPro" id="IPR005828">
    <property type="entry name" value="MFS_sugar_transport-like"/>
</dbReference>
<keyword evidence="3 5" id="KW-1133">Transmembrane helix</keyword>
<comment type="subcellular location">
    <subcellularLocation>
        <location evidence="1">Membrane</location>
        <topology evidence="1">Multi-pass membrane protein</topology>
    </subcellularLocation>
</comment>
<sequence>MAGNLVTEWDLVCERAWEVTLEQTLFLLGFACGYLGLGQAADSVGRRGVVLLALGLAGPCGVAGAAAGSPPGLTALRFLLGFLLAGANLGLYLIRLELCEPSQRLRATMAGELVGVGGQFLLLGLALACKEWRLLQRLITAPCALFLLYGWPDAFLESARWLLVARRPAEAQAVLRVLARRNRPRAEALGDEAEEALRDLENTCPLPAAAQISLSALLSCRNTWKNLLILGFTTFIAHGLRHCYQPAGAAGRGAQADFYLRSLLGAGTAAQACVFLGVTVDRYGRRGVLLLTMTLAGIASLVLLGLRDCEHHPPSPAFAVLRPLLLLRGAVLSVLLAAEVIPTSVRGRGLGLIAALGALGGLSAPLQRLHSGHGAFLQHVVLAACALLCILSIMLLPESKRKPLPEALRDGELCRRPSLLRPQAPGRCDHVPLLATPTPAL</sequence>
<dbReference type="InterPro" id="IPR020846">
    <property type="entry name" value="MFS_dom"/>
</dbReference>
<feature type="transmembrane region" description="Helical" evidence="5">
    <location>
        <begin position="49"/>
        <end position="69"/>
    </location>
</feature>
<accession>A0A6I8P1R9</accession>
<dbReference type="GO" id="GO:0005886">
    <property type="term" value="C:plasma membrane"/>
    <property type="evidence" value="ECO:0007669"/>
    <property type="project" value="Ensembl"/>
</dbReference>
<protein>
    <submittedName>
        <fullName evidence="7">Solute carrier family 22 member 17</fullName>
    </submittedName>
</protein>
<dbReference type="PANTHER" id="PTHR24064">
    <property type="entry name" value="SOLUTE CARRIER FAMILY 22 MEMBER"/>
    <property type="match status" value="1"/>
</dbReference>
<feature type="transmembrane region" description="Helical" evidence="5">
    <location>
        <begin position="288"/>
        <end position="306"/>
    </location>
</feature>
<dbReference type="AlphaFoldDB" id="A0A6I8P1R9"/>
<dbReference type="FunCoup" id="A0A6I8P1R9">
    <property type="interactions" value="148"/>
</dbReference>
<dbReference type="Proteomes" id="UP000002279">
    <property type="component" value="Unplaced"/>
</dbReference>
<dbReference type="Ensembl" id="ENSOANT00000047573.1">
    <property type="protein sequence ID" value="ENSOANP00000046941.1"/>
    <property type="gene ID" value="ENSOANG00000043320.1"/>
</dbReference>
<evidence type="ECO:0000256" key="4">
    <source>
        <dbReference type="ARBA" id="ARBA00023136"/>
    </source>
</evidence>
<dbReference type="InterPro" id="IPR005829">
    <property type="entry name" value="Sugar_transporter_CS"/>
</dbReference>
<feature type="transmembrane region" description="Helical" evidence="5">
    <location>
        <begin position="318"/>
        <end position="338"/>
    </location>
</feature>
<feature type="domain" description="Major facilitator superfamily (MFS) profile" evidence="6">
    <location>
        <begin position="1"/>
        <end position="401"/>
    </location>
</feature>
<feature type="transmembrane region" description="Helical" evidence="5">
    <location>
        <begin position="75"/>
        <end position="94"/>
    </location>
</feature>
<dbReference type="GeneTree" id="ENSGT00940000160959"/>
<organism evidence="7 8">
    <name type="scientific">Ornithorhynchus anatinus</name>
    <name type="common">Duckbill platypus</name>
    <dbReference type="NCBI Taxonomy" id="9258"/>
    <lineage>
        <taxon>Eukaryota</taxon>
        <taxon>Metazoa</taxon>
        <taxon>Chordata</taxon>
        <taxon>Craniata</taxon>
        <taxon>Vertebrata</taxon>
        <taxon>Euteleostomi</taxon>
        <taxon>Mammalia</taxon>
        <taxon>Monotremata</taxon>
        <taxon>Ornithorhynchidae</taxon>
        <taxon>Ornithorhynchus</taxon>
    </lineage>
</organism>
<evidence type="ECO:0000256" key="3">
    <source>
        <dbReference type="ARBA" id="ARBA00022989"/>
    </source>
</evidence>
<dbReference type="InterPro" id="IPR036259">
    <property type="entry name" value="MFS_trans_sf"/>
</dbReference>
<evidence type="ECO:0000313" key="8">
    <source>
        <dbReference type="Proteomes" id="UP000002279"/>
    </source>
</evidence>
<dbReference type="PROSITE" id="PS00216">
    <property type="entry name" value="SUGAR_TRANSPORT_1"/>
    <property type="match status" value="2"/>
</dbReference>
<dbReference type="Bgee" id="ENSOANG00000043320">
    <property type="expression patterns" value="Expressed in cerebellum and 7 other cell types or tissues"/>
</dbReference>
<dbReference type="Gene3D" id="1.20.1250.20">
    <property type="entry name" value="MFS general substrate transporter like domains"/>
    <property type="match status" value="1"/>
</dbReference>
<dbReference type="Pfam" id="PF00083">
    <property type="entry name" value="Sugar_tr"/>
    <property type="match status" value="1"/>
</dbReference>
<feature type="transmembrane region" description="Helical" evidence="5">
    <location>
        <begin position="350"/>
        <end position="370"/>
    </location>
</feature>
<gene>
    <name evidence="7" type="primary">SLC22A17</name>
</gene>
<dbReference type="OMA" id="HHVIYSS"/>
<dbReference type="GO" id="GO:0031090">
    <property type="term" value="C:organelle membrane"/>
    <property type="evidence" value="ECO:0007669"/>
    <property type="project" value="Ensembl"/>
</dbReference>
<evidence type="ECO:0000256" key="1">
    <source>
        <dbReference type="ARBA" id="ARBA00004141"/>
    </source>
</evidence>
<dbReference type="SUPFAM" id="SSF103473">
    <property type="entry name" value="MFS general substrate transporter"/>
    <property type="match status" value="1"/>
</dbReference>
<feature type="transmembrane region" description="Helical" evidence="5">
    <location>
        <begin position="376"/>
        <end position="396"/>
    </location>
</feature>
<keyword evidence="2 5" id="KW-0812">Transmembrane</keyword>
<dbReference type="InParanoid" id="A0A6I8P1R9"/>
<keyword evidence="8" id="KW-1185">Reference proteome</keyword>
<keyword evidence="4 5" id="KW-0472">Membrane</keyword>
<name>A0A6I8P1R9_ORNAN</name>